<sequence>MIPMLTRRRFLGTAVAGAALPALPAQARTPTHNCVMIGDWGRQGHYEQGQLADVMGEVAARHGSLYTVSVGDNFYDDGVTSVSDAQWQSSFESIYRAPSLQTPWRVILGNHDYRGKIEPQLRYGAQVDSRWHLPARYYALRDRLPDGSVLDTFFVDTSPFISRYRGTKVDISGQDTAAQLAWLDRALGGSDADWKIVIGHHPIHTAEKRFDEPELIDALVPLLQKHRVTIYVNGHIHNLQYVEKDGIHYINNGAGSRIDPVAPAQDGGIVFPDEHGFMAVALSRDTFDFSFVGLNGRTLFARKIPRVT</sequence>
<dbReference type="PROSITE" id="PS51318">
    <property type="entry name" value="TAT"/>
    <property type="match status" value="1"/>
</dbReference>
<dbReference type="STRING" id="320497.A0U93_13755"/>
<dbReference type="AlphaFoldDB" id="A0A1U9KSQ1"/>
<dbReference type="InterPro" id="IPR029052">
    <property type="entry name" value="Metallo-depent_PP-like"/>
</dbReference>
<evidence type="ECO:0000313" key="8">
    <source>
        <dbReference type="Proteomes" id="UP000188604"/>
    </source>
</evidence>
<proteinExistence type="predicted"/>
<dbReference type="InterPro" id="IPR051558">
    <property type="entry name" value="Metallophosphoesterase_PAP"/>
</dbReference>
<dbReference type="EMBL" id="CP014691">
    <property type="protein sequence ID" value="AQS88815.1"/>
    <property type="molecule type" value="Genomic_DNA"/>
</dbReference>
<dbReference type="GO" id="GO:0003993">
    <property type="term" value="F:acid phosphatase activity"/>
    <property type="evidence" value="ECO:0007669"/>
    <property type="project" value="UniProtKB-UniRule"/>
</dbReference>
<dbReference type="PANTHER" id="PTHR10161">
    <property type="entry name" value="TARTRATE-RESISTANT ACID PHOSPHATASE TYPE 5"/>
    <property type="match status" value="1"/>
</dbReference>
<keyword evidence="3" id="KW-0732">Signal</keyword>
<dbReference type="GO" id="GO:0046872">
    <property type="term" value="F:metal ion binding"/>
    <property type="evidence" value="ECO:0007669"/>
    <property type="project" value="UniProtKB-KW"/>
</dbReference>
<feature type="binding site" evidence="6">
    <location>
        <position position="72"/>
    </location>
    <ligand>
        <name>Fe cation</name>
        <dbReference type="ChEBI" id="CHEBI:24875"/>
        <label>1</label>
    </ligand>
</feature>
<keyword evidence="4 5" id="KW-0378">Hydrolase</keyword>
<dbReference type="Gene3D" id="3.60.21.10">
    <property type="match status" value="1"/>
</dbReference>
<evidence type="ECO:0000256" key="3">
    <source>
        <dbReference type="ARBA" id="ARBA00022729"/>
    </source>
</evidence>
<dbReference type="RefSeq" id="WP_077807860.1">
    <property type="nucleotide sequence ID" value="NZ_BJXS01000001.1"/>
</dbReference>
<keyword evidence="8" id="KW-1185">Reference proteome</keyword>
<dbReference type="OrthoDB" id="9809781at2"/>
<organism evidence="7 8">
    <name type="scientific">Neoasaia chiangmaiensis</name>
    <dbReference type="NCBI Taxonomy" id="320497"/>
    <lineage>
        <taxon>Bacteria</taxon>
        <taxon>Pseudomonadati</taxon>
        <taxon>Pseudomonadota</taxon>
        <taxon>Alphaproteobacteria</taxon>
        <taxon>Acetobacterales</taxon>
        <taxon>Acetobacteraceae</taxon>
        <taxon>Neoasaia</taxon>
    </lineage>
</organism>
<comment type="catalytic activity">
    <reaction evidence="1 5">
        <text>a phosphate monoester + H2O = an alcohol + phosphate</text>
        <dbReference type="Rhea" id="RHEA:15017"/>
        <dbReference type="ChEBI" id="CHEBI:15377"/>
        <dbReference type="ChEBI" id="CHEBI:30879"/>
        <dbReference type="ChEBI" id="CHEBI:43474"/>
        <dbReference type="ChEBI" id="CHEBI:67140"/>
        <dbReference type="EC" id="3.1.3.2"/>
    </reaction>
</comment>
<dbReference type="InterPro" id="IPR024927">
    <property type="entry name" value="Acid_PPase"/>
</dbReference>
<protein>
    <recommendedName>
        <fullName evidence="2 5">acid phosphatase</fullName>
        <ecNumber evidence="2 5">3.1.3.2</ecNumber>
    </recommendedName>
</protein>
<accession>A0A1U9KSQ1</accession>
<dbReference type="InterPro" id="IPR004843">
    <property type="entry name" value="Calcineurin-like_PHP"/>
</dbReference>
<feature type="binding site" evidence="6">
    <location>
        <position position="237"/>
    </location>
    <ligand>
        <name>Fe cation</name>
        <dbReference type="ChEBI" id="CHEBI:24875"/>
        <label>1</label>
    </ligand>
</feature>
<evidence type="ECO:0000256" key="4">
    <source>
        <dbReference type="ARBA" id="ARBA00022801"/>
    </source>
</evidence>
<feature type="binding site" evidence="6">
    <location>
        <position position="39"/>
    </location>
    <ligand>
        <name>Fe cation</name>
        <dbReference type="ChEBI" id="CHEBI:24875"/>
        <label>1</label>
    </ligand>
</feature>
<dbReference type="KEGG" id="nch:A0U93_13755"/>
<dbReference type="PIRSF" id="PIRSF000898">
    <property type="entry name" value="Acid_Ptase_5"/>
    <property type="match status" value="1"/>
</dbReference>
<feature type="binding site" evidence="6">
    <location>
        <position position="235"/>
    </location>
    <ligand>
        <name>Fe cation</name>
        <dbReference type="ChEBI" id="CHEBI:24875"/>
        <label>2</label>
    </ligand>
</feature>
<keyword evidence="5 6" id="KW-0408">Iron</keyword>
<feature type="binding site" evidence="6">
    <location>
        <position position="110"/>
    </location>
    <ligand>
        <name>Fe cation</name>
        <dbReference type="ChEBI" id="CHEBI:24875"/>
        <label>2</label>
    </ligand>
</feature>
<reference evidence="7 8" key="1">
    <citation type="submission" date="2016-03" db="EMBL/GenBank/DDBJ databases">
        <title>Acetic acid bacteria sequencing.</title>
        <authorList>
            <person name="Brandt J."/>
            <person name="Jakob F."/>
            <person name="Vogel R.F."/>
        </authorList>
    </citation>
    <scope>NUCLEOTIDE SEQUENCE [LARGE SCALE GENOMIC DNA]</scope>
    <source>
        <strain evidence="7 8">NBRC 101099</strain>
    </source>
</reference>
<keyword evidence="6" id="KW-0479">Metal-binding</keyword>
<evidence type="ECO:0000256" key="6">
    <source>
        <dbReference type="PIRSR" id="PIRSR000898-1"/>
    </source>
</evidence>
<name>A0A1U9KSQ1_9PROT</name>
<evidence type="ECO:0000313" key="7">
    <source>
        <dbReference type="EMBL" id="AQS88815.1"/>
    </source>
</evidence>
<dbReference type="Pfam" id="PF00149">
    <property type="entry name" value="Metallophos"/>
    <property type="match status" value="1"/>
</dbReference>
<dbReference type="InterPro" id="IPR006311">
    <property type="entry name" value="TAT_signal"/>
</dbReference>
<gene>
    <name evidence="7" type="ORF">A0U93_13755</name>
</gene>
<feature type="binding site" evidence="6">
    <location>
        <position position="72"/>
    </location>
    <ligand>
        <name>Fe cation</name>
        <dbReference type="ChEBI" id="CHEBI:24875"/>
        <label>2</label>
    </ligand>
</feature>
<dbReference type="SUPFAM" id="SSF56300">
    <property type="entry name" value="Metallo-dependent phosphatases"/>
    <property type="match status" value="1"/>
</dbReference>
<feature type="binding site" evidence="6">
    <location>
        <position position="75"/>
    </location>
    <ligand>
        <name>Fe cation</name>
        <dbReference type="ChEBI" id="CHEBI:24875"/>
        <label>1</label>
    </ligand>
</feature>
<evidence type="ECO:0000256" key="1">
    <source>
        <dbReference type="ARBA" id="ARBA00000032"/>
    </source>
</evidence>
<dbReference type="Proteomes" id="UP000188604">
    <property type="component" value="Chromosome"/>
</dbReference>
<dbReference type="PANTHER" id="PTHR10161:SF14">
    <property type="entry name" value="TARTRATE-RESISTANT ACID PHOSPHATASE TYPE 5"/>
    <property type="match status" value="1"/>
</dbReference>
<evidence type="ECO:0000256" key="5">
    <source>
        <dbReference type="PIRNR" id="PIRNR000898"/>
    </source>
</evidence>
<dbReference type="EC" id="3.1.3.2" evidence="2 5"/>
<comment type="cofactor">
    <cofactor evidence="6">
        <name>Fe cation</name>
        <dbReference type="ChEBI" id="CHEBI:24875"/>
    </cofactor>
    <text evidence="6">Binds 2 iron ions per subunit.</text>
</comment>
<feature type="binding site" evidence="6">
    <location>
        <position position="200"/>
    </location>
    <ligand>
        <name>Fe cation</name>
        <dbReference type="ChEBI" id="CHEBI:24875"/>
        <label>2</label>
    </ligand>
</feature>
<evidence type="ECO:0000256" key="2">
    <source>
        <dbReference type="ARBA" id="ARBA00012646"/>
    </source>
</evidence>